<gene>
    <name evidence="1" type="ORF">BRAPAZ1V2_A03P51290.2</name>
</gene>
<evidence type="ECO:0000313" key="1">
    <source>
        <dbReference type="EMBL" id="CAG7883786.1"/>
    </source>
</evidence>
<organism evidence="1 2">
    <name type="scientific">Brassica campestris</name>
    <name type="common">Field mustard</name>
    <dbReference type="NCBI Taxonomy" id="3711"/>
    <lineage>
        <taxon>Eukaryota</taxon>
        <taxon>Viridiplantae</taxon>
        <taxon>Streptophyta</taxon>
        <taxon>Embryophyta</taxon>
        <taxon>Tracheophyta</taxon>
        <taxon>Spermatophyta</taxon>
        <taxon>Magnoliopsida</taxon>
        <taxon>eudicotyledons</taxon>
        <taxon>Gunneridae</taxon>
        <taxon>Pentapetalae</taxon>
        <taxon>rosids</taxon>
        <taxon>malvids</taxon>
        <taxon>Brassicales</taxon>
        <taxon>Brassicaceae</taxon>
        <taxon>Brassiceae</taxon>
        <taxon>Brassica</taxon>
    </lineage>
</organism>
<dbReference type="AlphaFoldDB" id="A0A8D9GN13"/>
<reference evidence="1 2" key="1">
    <citation type="submission" date="2021-07" db="EMBL/GenBank/DDBJ databases">
        <authorList>
            <consortium name="Genoscope - CEA"/>
            <person name="William W."/>
        </authorList>
    </citation>
    <scope>NUCLEOTIDE SEQUENCE [LARGE SCALE GENOMIC DNA]</scope>
</reference>
<name>A0A8D9GN13_BRACM</name>
<proteinExistence type="predicted"/>
<dbReference type="Proteomes" id="UP000694005">
    <property type="component" value="Chromosome A03"/>
</dbReference>
<dbReference type="Gramene" id="A03p51290.2_BraZ1">
    <property type="protein sequence ID" value="A03p51290.2_BraZ1.CDS.1"/>
    <property type="gene ID" value="A03g51290.2_BraZ1"/>
</dbReference>
<sequence length="99" mass="11737">MNEMKQSLNLLHSQILSTRKSKILAFYVKKRICLQWGCELQEEVFLQGSVTRKLRYDQGDNEIPSTFRLAKTKVKARWIDERFTQRRSYLERKVAGLVS</sequence>
<dbReference type="EMBL" id="LS974619">
    <property type="protein sequence ID" value="CAG7883786.1"/>
    <property type="molecule type" value="Genomic_DNA"/>
</dbReference>
<protein>
    <submittedName>
        <fullName evidence="1">Uncharacterized protein</fullName>
    </submittedName>
</protein>
<evidence type="ECO:0000313" key="2">
    <source>
        <dbReference type="Proteomes" id="UP000694005"/>
    </source>
</evidence>
<accession>A0A8D9GN13</accession>